<feature type="domain" description="TadE-like" evidence="2">
    <location>
        <begin position="14"/>
        <end position="56"/>
    </location>
</feature>
<evidence type="ECO:0000256" key="1">
    <source>
        <dbReference type="SAM" id="Phobius"/>
    </source>
</evidence>
<dbReference type="Proteomes" id="UP000319212">
    <property type="component" value="Unassembled WGS sequence"/>
</dbReference>
<evidence type="ECO:0000313" key="4">
    <source>
        <dbReference type="Proteomes" id="UP000319212"/>
    </source>
</evidence>
<dbReference type="AlphaFoldDB" id="A0A502DZZ5"/>
<reference evidence="3 4" key="1">
    <citation type="journal article" date="2019" name="Environ. Microbiol.">
        <title>Species interactions and distinct microbial communities in high Arctic permafrost affected cryosols are associated with the CH4 and CO2 gas fluxes.</title>
        <authorList>
            <person name="Altshuler I."/>
            <person name="Hamel J."/>
            <person name="Turney S."/>
            <person name="Magnuson E."/>
            <person name="Levesque R."/>
            <person name="Greer C."/>
            <person name="Whyte L.G."/>
        </authorList>
    </citation>
    <scope>NUCLEOTIDE SEQUENCE [LARGE SCALE GENOMIC DNA]</scope>
    <source>
        <strain evidence="3 4">S06.C</strain>
    </source>
</reference>
<evidence type="ECO:0000313" key="3">
    <source>
        <dbReference type="EMBL" id="TPG31035.1"/>
    </source>
</evidence>
<comment type="caution">
    <text evidence="3">The sequence shown here is derived from an EMBL/GenBank/DDBJ whole genome shotgun (WGS) entry which is preliminary data.</text>
</comment>
<dbReference type="Pfam" id="PF07811">
    <property type="entry name" value="TadE"/>
    <property type="match status" value="1"/>
</dbReference>
<sequence>MAAGRGIGARLQRGVYAIEFAFVFMLFFTLLYCILCVGLQFTFRFGLQNAAEDGARAALRYQPSLSQRRATAEAVALQRTAGWLPMAPVIVSRVCRIEGDDCDDPVCGAEWSQRCRVEVTVRANGMNRLLPVFIFAMPDTLVGQASLLLDGRAL</sequence>
<keyword evidence="1" id="KW-0812">Transmembrane</keyword>
<dbReference type="OrthoDB" id="8688629at2"/>
<dbReference type="EMBL" id="RCZI01000001">
    <property type="protein sequence ID" value="TPG31035.1"/>
    <property type="molecule type" value="Genomic_DNA"/>
</dbReference>
<evidence type="ECO:0000259" key="2">
    <source>
        <dbReference type="Pfam" id="PF07811"/>
    </source>
</evidence>
<keyword evidence="1" id="KW-1133">Transmembrane helix</keyword>
<accession>A0A502DZZ5</accession>
<protein>
    <submittedName>
        <fullName evidence="3">Pilus assembly protein</fullName>
    </submittedName>
</protein>
<feature type="transmembrane region" description="Helical" evidence="1">
    <location>
        <begin position="20"/>
        <end position="39"/>
    </location>
</feature>
<keyword evidence="1" id="KW-0472">Membrane</keyword>
<organism evidence="3 4">
    <name type="scientific">Variovorax guangxiensis</name>
    <dbReference type="NCBI Taxonomy" id="1775474"/>
    <lineage>
        <taxon>Bacteria</taxon>
        <taxon>Pseudomonadati</taxon>
        <taxon>Pseudomonadota</taxon>
        <taxon>Betaproteobacteria</taxon>
        <taxon>Burkholderiales</taxon>
        <taxon>Comamonadaceae</taxon>
        <taxon>Variovorax</taxon>
    </lineage>
</organism>
<name>A0A502DZZ5_9BURK</name>
<proteinExistence type="predicted"/>
<gene>
    <name evidence="3" type="ORF">EAH82_03820</name>
</gene>
<dbReference type="InterPro" id="IPR012495">
    <property type="entry name" value="TadE-like_dom"/>
</dbReference>